<dbReference type="Proteomes" id="UP001169760">
    <property type="component" value="Unassembled WGS sequence"/>
</dbReference>
<dbReference type="Pfam" id="PF16327">
    <property type="entry name" value="CcmF_C"/>
    <property type="match status" value="1"/>
</dbReference>
<dbReference type="InterPro" id="IPR003567">
    <property type="entry name" value="Cyt_c_biogenesis"/>
</dbReference>
<keyword evidence="6" id="KW-0201">Cytochrome c-type biogenesis</keyword>
<feature type="transmembrane region" description="Helical" evidence="10">
    <location>
        <begin position="210"/>
        <end position="229"/>
    </location>
</feature>
<dbReference type="InterPro" id="IPR032523">
    <property type="entry name" value="CcmF_C"/>
</dbReference>
<evidence type="ECO:0000313" key="14">
    <source>
        <dbReference type="Proteomes" id="UP001169760"/>
    </source>
</evidence>
<evidence type="ECO:0000256" key="7">
    <source>
        <dbReference type="ARBA" id="ARBA00022989"/>
    </source>
</evidence>
<keyword evidence="8 10" id="KW-0472">Membrane</keyword>
<protein>
    <submittedName>
        <fullName evidence="13">Heme lyase CcmF/NrfE family subunit</fullName>
    </submittedName>
</protein>
<comment type="caution">
    <text evidence="13">The sequence shown here is derived from an EMBL/GenBank/DDBJ whole genome shotgun (WGS) entry which is preliminary data.</text>
</comment>
<feature type="transmembrane region" description="Helical" evidence="10">
    <location>
        <begin position="314"/>
        <end position="332"/>
    </location>
</feature>
<evidence type="ECO:0000259" key="12">
    <source>
        <dbReference type="Pfam" id="PF16327"/>
    </source>
</evidence>
<dbReference type="GO" id="GO:0017004">
    <property type="term" value="P:cytochrome complex assembly"/>
    <property type="evidence" value="ECO:0007669"/>
    <property type="project" value="UniProtKB-KW"/>
</dbReference>
<evidence type="ECO:0000259" key="11">
    <source>
        <dbReference type="Pfam" id="PF01578"/>
    </source>
</evidence>
<feature type="transmembrane region" description="Helical" evidence="10">
    <location>
        <begin position="425"/>
        <end position="444"/>
    </location>
</feature>
<dbReference type="PANTHER" id="PTHR43653:SF1">
    <property type="entry name" value="CYTOCHROME C-TYPE BIOGENESIS PROTEIN CCMF"/>
    <property type="match status" value="1"/>
</dbReference>
<dbReference type="GO" id="GO:0005886">
    <property type="term" value="C:plasma membrane"/>
    <property type="evidence" value="ECO:0007669"/>
    <property type="project" value="UniProtKB-SubCell"/>
</dbReference>
<keyword evidence="5 10" id="KW-0812">Transmembrane</keyword>
<name>A0AAW7X1I7_9GAMM</name>
<feature type="domain" description="Cytochrome c assembly protein" evidence="11">
    <location>
        <begin position="89"/>
        <end position="297"/>
    </location>
</feature>
<accession>A0AAW7X1I7</accession>
<keyword evidence="7 10" id="KW-1133">Transmembrane helix</keyword>
<dbReference type="GO" id="GO:0020037">
    <property type="term" value="F:heme binding"/>
    <property type="evidence" value="ECO:0007669"/>
    <property type="project" value="InterPro"/>
</dbReference>
<reference evidence="13" key="1">
    <citation type="submission" date="2023-07" db="EMBL/GenBank/DDBJ databases">
        <title>Genome content predicts the carbon catabolic preferences of heterotrophic bacteria.</title>
        <authorList>
            <person name="Gralka M."/>
        </authorList>
    </citation>
    <scope>NUCLEOTIDE SEQUENCE</scope>
    <source>
        <strain evidence="13">I3M17_2</strain>
    </source>
</reference>
<dbReference type="InterPro" id="IPR002541">
    <property type="entry name" value="Cyt_c_assembly"/>
</dbReference>
<dbReference type="GO" id="GO:0015232">
    <property type="term" value="F:heme transmembrane transporter activity"/>
    <property type="evidence" value="ECO:0007669"/>
    <property type="project" value="InterPro"/>
</dbReference>
<evidence type="ECO:0000256" key="2">
    <source>
        <dbReference type="ARBA" id="ARBA00009186"/>
    </source>
</evidence>
<feature type="transmembrane region" description="Helical" evidence="10">
    <location>
        <begin position="125"/>
        <end position="147"/>
    </location>
</feature>
<dbReference type="RefSeq" id="WP_303490672.1">
    <property type="nucleotide sequence ID" value="NZ_JAUOPB010000001.1"/>
</dbReference>
<feature type="transmembrane region" description="Helical" evidence="10">
    <location>
        <begin position="249"/>
        <end position="265"/>
    </location>
</feature>
<feature type="transmembrane region" description="Helical" evidence="10">
    <location>
        <begin position="6"/>
        <end position="29"/>
    </location>
</feature>
<dbReference type="Pfam" id="PF01578">
    <property type="entry name" value="Cytochrom_C_asm"/>
    <property type="match status" value="1"/>
</dbReference>
<feature type="transmembrane region" description="Helical" evidence="10">
    <location>
        <begin position="277"/>
        <end position="294"/>
    </location>
</feature>
<feature type="transmembrane region" description="Helical" evidence="10">
    <location>
        <begin position="178"/>
        <end position="198"/>
    </location>
</feature>
<keyword evidence="4" id="KW-0997">Cell inner membrane</keyword>
<comment type="similarity">
    <text evidence="2">Belongs to the CcmF/CycK/Ccl1/NrfE/CcsA family.</text>
</comment>
<dbReference type="PANTHER" id="PTHR43653">
    <property type="entry name" value="CYTOCHROME C ASSEMBLY PROTEIN-RELATED"/>
    <property type="match status" value="1"/>
</dbReference>
<dbReference type="PRINTS" id="PR01410">
    <property type="entry name" value="CCBIOGENESIS"/>
</dbReference>
<feature type="transmembrane region" description="Helical" evidence="10">
    <location>
        <begin position="41"/>
        <end position="62"/>
    </location>
</feature>
<feature type="domain" description="Cytochrome c-type biogenesis protein CcmF C-terminal" evidence="12">
    <location>
        <begin position="317"/>
        <end position="638"/>
    </location>
</feature>
<gene>
    <name evidence="13" type="ORF">Q4521_02410</name>
</gene>
<keyword evidence="3" id="KW-1003">Cell membrane</keyword>
<evidence type="ECO:0000256" key="9">
    <source>
        <dbReference type="ARBA" id="ARBA00037230"/>
    </source>
</evidence>
<dbReference type="GO" id="GO:0016829">
    <property type="term" value="F:lyase activity"/>
    <property type="evidence" value="ECO:0007669"/>
    <property type="project" value="UniProtKB-KW"/>
</dbReference>
<comment type="subcellular location">
    <subcellularLocation>
        <location evidence="1">Cell inner membrane</location>
        <topology evidence="1">Multi-pass membrane protein</topology>
    </subcellularLocation>
</comment>
<proteinExistence type="inferred from homology"/>
<feature type="transmembrane region" description="Helical" evidence="10">
    <location>
        <begin position="616"/>
        <end position="635"/>
    </location>
</feature>
<feature type="transmembrane region" description="Helical" evidence="10">
    <location>
        <begin position="450"/>
        <end position="471"/>
    </location>
</feature>
<keyword evidence="13" id="KW-0456">Lyase</keyword>
<sequence length="679" mass="75002">MLPEYGHLALIMALLLSLCLSIIPMAGSYNGKLVWMASARSLSTGMFVFVAISIVLLGVSFYQDDFTVAYVANHSNSLLPVVYKICAVWGGHEGSMLLWVLMLAGWTLAVTIFSRELPLDFQARVLSVLGMVSFGFILFILLTSNPFDRILPLPPMDGADLNPFLQDPGFIFHPPMLYMGYVGFAVIFAFSIAALLSGRLDSAWARWCRPWGNLAWCFLTLGLTLGSWWAYYELGWGGWWFWDPVENAAFMPWLVGTAFIHNLAVSEKRGLFKNWTLFLAIFGFSLSLLGTLLVRSGLLTSVHAFASDPSRGVFIGAFLFIVILASLILFAMRAPLVKSKTGFALLSRDAFLLLNSVVFIVSASIVLLGTLYPVVLLLLGLGAVSVGEPYFNIFFSILMSIAAIATGIGMVLNWKKTEAKRIRDWVKSPALYALWLGTALPGMIADEYSWAAAVSIALGSWVILSCLFDLVRKTRNAASVWIGMGKLTATYYGMIVAHIGFGICLLGVCLDTIYDDQRDLRLELGKPAFAGHLEYELVDVSRVRGPNYNGERAEVIVRKDGETISILHPEKRAYFSGGNIMSEVAIDPGFFYDIYIALGEKLDNTSWSMRIHYKPVVRWIWFGAVFMALGGLIAITDKRYKRKKTVSVKNAVGEGVVDIDADTNTEAKPILATTKQQPE</sequence>
<evidence type="ECO:0000256" key="4">
    <source>
        <dbReference type="ARBA" id="ARBA00022519"/>
    </source>
</evidence>
<evidence type="ECO:0000256" key="10">
    <source>
        <dbReference type="SAM" id="Phobius"/>
    </source>
</evidence>
<dbReference type="NCBIfam" id="NF007691">
    <property type="entry name" value="PRK10369.1"/>
    <property type="match status" value="1"/>
</dbReference>
<organism evidence="13 14">
    <name type="scientific">Saccharophagus degradans</name>
    <dbReference type="NCBI Taxonomy" id="86304"/>
    <lineage>
        <taxon>Bacteria</taxon>
        <taxon>Pseudomonadati</taxon>
        <taxon>Pseudomonadota</taxon>
        <taxon>Gammaproteobacteria</taxon>
        <taxon>Cellvibrionales</taxon>
        <taxon>Cellvibrionaceae</taxon>
        <taxon>Saccharophagus</taxon>
    </lineage>
</organism>
<dbReference type="InterPro" id="IPR003568">
    <property type="entry name" value="Cyt_c_biogenesis_CcmF"/>
</dbReference>
<evidence type="ECO:0000256" key="6">
    <source>
        <dbReference type="ARBA" id="ARBA00022748"/>
    </source>
</evidence>
<evidence type="ECO:0000256" key="3">
    <source>
        <dbReference type="ARBA" id="ARBA00022475"/>
    </source>
</evidence>
<evidence type="ECO:0000256" key="5">
    <source>
        <dbReference type="ARBA" id="ARBA00022692"/>
    </source>
</evidence>
<dbReference type="NCBIfam" id="TIGR00353">
    <property type="entry name" value="nrfE"/>
    <property type="match status" value="1"/>
</dbReference>
<dbReference type="EMBL" id="JAUOPB010000001">
    <property type="protein sequence ID" value="MDO6421315.1"/>
    <property type="molecule type" value="Genomic_DNA"/>
</dbReference>
<feature type="transmembrane region" description="Helical" evidence="10">
    <location>
        <begin position="491"/>
        <end position="514"/>
    </location>
</feature>
<feature type="transmembrane region" description="Helical" evidence="10">
    <location>
        <begin position="352"/>
        <end position="381"/>
    </location>
</feature>
<feature type="transmembrane region" description="Helical" evidence="10">
    <location>
        <begin position="96"/>
        <end position="113"/>
    </location>
</feature>
<evidence type="ECO:0000313" key="13">
    <source>
        <dbReference type="EMBL" id="MDO6421315.1"/>
    </source>
</evidence>
<evidence type="ECO:0000256" key="1">
    <source>
        <dbReference type="ARBA" id="ARBA00004429"/>
    </source>
</evidence>
<dbReference type="AlphaFoldDB" id="A0AAW7X1I7"/>
<dbReference type="PRINTS" id="PR01411">
    <property type="entry name" value="CCMFBIOGNSIS"/>
</dbReference>
<evidence type="ECO:0000256" key="8">
    <source>
        <dbReference type="ARBA" id="ARBA00023136"/>
    </source>
</evidence>
<feature type="transmembrane region" description="Helical" evidence="10">
    <location>
        <begin position="393"/>
        <end position="413"/>
    </location>
</feature>
<comment type="function">
    <text evidence="9">Required for the biogenesis of c-type cytochromes. Possible subunit of a heme lyase.</text>
</comment>